<dbReference type="KEGG" id="lbc:LACBIDRAFT_336079"/>
<dbReference type="InterPro" id="IPR048863">
    <property type="entry name" value="BRR2_plug"/>
</dbReference>
<dbReference type="AlphaFoldDB" id="B0E4C0"/>
<evidence type="ECO:0000313" key="3">
    <source>
        <dbReference type="Proteomes" id="UP000001194"/>
    </source>
</evidence>
<dbReference type="Pfam" id="PF21188">
    <property type="entry name" value="BRR2_plug"/>
    <property type="match status" value="1"/>
</dbReference>
<dbReference type="RefSeq" id="XP_001891038.1">
    <property type="nucleotide sequence ID" value="XM_001891003.1"/>
</dbReference>
<gene>
    <name evidence="2" type="ORF">LACBIDRAFT_336079</name>
</gene>
<sequence>MGLRGQQPNASLKLPQLWAQDIVQSAADSVLETLKNEGMKDFDKKKEIEEVTGPIPSEQFSQLVSLSKKITDYNAEDESMADHDIEKKDAEIDEGVGVAVIFDEEEQEEEEEEGFEIVEES</sequence>
<dbReference type="EMBL" id="DS547346">
    <property type="protein sequence ID" value="EDQ98312.1"/>
    <property type="molecule type" value="Genomic_DNA"/>
</dbReference>
<accession>B0E4C0</accession>
<organism evidence="3">
    <name type="scientific">Laccaria bicolor (strain S238N-H82 / ATCC MYA-4686)</name>
    <name type="common">Bicoloured deceiver</name>
    <name type="synonym">Laccaria laccata var. bicolor</name>
    <dbReference type="NCBI Taxonomy" id="486041"/>
    <lineage>
        <taxon>Eukaryota</taxon>
        <taxon>Fungi</taxon>
        <taxon>Dikarya</taxon>
        <taxon>Basidiomycota</taxon>
        <taxon>Agaricomycotina</taxon>
        <taxon>Agaricomycetes</taxon>
        <taxon>Agaricomycetidae</taxon>
        <taxon>Agaricales</taxon>
        <taxon>Agaricineae</taxon>
        <taxon>Hydnangiaceae</taxon>
        <taxon>Laccaria</taxon>
    </lineage>
</organism>
<dbReference type="Proteomes" id="UP000001194">
    <property type="component" value="Unassembled WGS sequence"/>
</dbReference>
<dbReference type="GeneID" id="6086694"/>
<protein>
    <submittedName>
        <fullName evidence="2">Predicted protein</fullName>
    </submittedName>
</protein>
<reference evidence="2 3" key="1">
    <citation type="journal article" date="2008" name="Nature">
        <title>The genome of Laccaria bicolor provides insights into mycorrhizal symbiosis.</title>
        <authorList>
            <person name="Martin F."/>
            <person name="Aerts A."/>
            <person name="Ahren D."/>
            <person name="Brun A."/>
            <person name="Danchin E.G.J."/>
            <person name="Duchaussoy F."/>
            <person name="Gibon J."/>
            <person name="Kohler A."/>
            <person name="Lindquist E."/>
            <person name="Pereda V."/>
            <person name="Salamov A."/>
            <person name="Shapiro H.J."/>
            <person name="Wuyts J."/>
            <person name="Blaudez D."/>
            <person name="Buee M."/>
            <person name="Brokstein P."/>
            <person name="Canbaeck B."/>
            <person name="Cohen D."/>
            <person name="Courty P.E."/>
            <person name="Coutinho P.M."/>
            <person name="Delaruelle C."/>
            <person name="Detter J.C."/>
            <person name="Deveau A."/>
            <person name="DiFazio S."/>
            <person name="Duplessis S."/>
            <person name="Fraissinet-Tachet L."/>
            <person name="Lucic E."/>
            <person name="Frey-Klett P."/>
            <person name="Fourrey C."/>
            <person name="Feussner I."/>
            <person name="Gay G."/>
            <person name="Grimwood J."/>
            <person name="Hoegger P.J."/>
            <person name="Jain P."/>
            <person name="Kilaru S."/>
            <person name="Labbe J."/>
            <person name="Lin Y.C."/>
            <person name="Legue V."/>
            <person name="Le Tacon F."/>
            <person name="Marmeisse R."/>
            <person name="Melayah D."/>
            <person name="Montanini B."/>
            <person name="Muratet M."/>
            <person name="Nehls U."/>
            <person name="Niculita-Hirzel H."/>
            <person name="Oudot-Le Secq M.P."/>
            <person name="Peter M."/>
            <person name="Quesneville H."/>
            <person name="Rajashekar B."/>
            <person name="Reich M."/>
            <person name="Rouhier N."/>
            <person name="Schmutz J."/>
            <person name="Yin T."/>
            <person name="Chalot M."/>
            <person name="Henrissat B."/>
            <person name="Kuees U."/>
            <person name="Lucas S."/>
            <person name="Van de Peer Y."/>
            <person name="Podila G.K."/>
            <person name="Polle A."/>
            <person name="Pukkila P.J."/>
            <person name="Richardson P.M."/>
            <person name="Rouze P."/>
            <person name="Sanders I.R."/>
            <person name="Stajich J.E."/>
            <person name="Tunlid A."/>
            <person name="Tuskan G."/>
            <person name="Grigoriev I.V."/>
        </authorList>
    </citation>
    <scope>NUCLEOTIDE SEQUENCE [LARGE SCALE GENOMIC DNA]</scope>
    <source>
        <strain evidence="3">S238N-H82 / ATCC MYA-4686</strain>
    </source>
</reference>
<dbReference type="OrthoDB" id="5575at2759"/>
<evidence type="ECO:0000259" key="1">
    <source>
        <dbReference type="Pfam" id="PF21188"/>
    </source>
</evidence>
<dbReference type="STRING" id="486041.B0E4C0"/>
<dbReference type="HOGENOM" id="CLU_2038478_0_0_1"/>
<evidence type="ECO:0000313" key="2">
    <source>
        <dbReference type="EMBL" id="EDQ98312.1"/>
    </source>
</evidence>
<proteinExistence type="predicted"/>
<dbReference type="InParanoid" id="B0E4C0"/>
<feature type="domain" description="Pre-mRNA-splicing helicase BRR2-like plug" evidence="1">
    <location>
        <begin position="19"/>
        <end position="66"/>
    </location>
</feature>
<keyword evidence="3" id="KW-1185">Reference proteome</keyword>
<name>B0E4C0_LACBS</name>